<dbReference type="GO" id="GO:0003677">
    <property type="term" value="F:DNA binding"/>
    <property type="evidence" value="ECO:0007669"/>
    <property type="project" value="UniProtKB-KW"/>
</dbReference>
<dbReference type="Gene3D" id="1.10.10.10">
    <property type="entry name" value="Winged helix-like DNA-binding domain superfamily/Winged helix DNA-binding domain"/>
    <property type="match status" value="2"/>
</dbReference>
<feature type="domain" description="HTH gntR-type" evidence="4">
    <location>
        <begin position="248"/>
        <end position="316"/>
    </location>
</feature>
<accession>A0A949K660</accession>
<keyword evidence="6" id="KW-1185">Reference proteome</keyword>
<comment type="caution">
    <text evidence="5">The sequence shown here is derived from an EMBL/GenBank/DDBJ whole genome shotgun (WGS) entry which is preliminary data.</text>
</comment>
<evidence type="ECO:0000256" key="1">
    <source>
        <dbReference type="ARBA" id="ARBA00023015"/>
    </source>
</evidence>
<dbReference type="RefSeq" id="WP_238722413.1">
    <property type="nucleotide sequence ID" value="NZ_JAHQCW010000029.1"/>
</dbReference>
<dbReference type="CDD" id="cd07377">
    <property type="entry name" value="WHTH_GntR"/>
    <property type="match status" value="2"/>
</dbReference>
<gene>
    <name evidence="5" type="ORF">KTH89_16400</name>
</gene>
<dbReference type="Pfam" id="PF00392">
    <property type="entry name" value="GntR"/>
    <property type="match status" value="2"/>
</dbReference>
<dbReference type="InterPro" id="IPR036388">
    <property type="entry name" value="WH-like_DNA-bd_sf"/>
</dbReference>
<evidence type="ECO:0000259" key="4">
    <source>
        <dbReference type="PROSITE" id="PS50949"/>
    </source>
</evidence>
<dbReference type="Proteomes" id="UP000712157">
    <property type="component" value="Unassembled WGS sequence"/>
</dbReference>
<dbReference type="SUPFAM" id="SSF46785">
    <property type="entry name" value="Winged helix' DNA-binding domain"/>
    <property type="match status" value="2"/>
</dbReference>
<keyword evidence="1" id="KW-0805">Transcription regulation</keyword>
<dbReference type="PROSITE" id="PS50949">
    <property type="entry name" value="HTH_GNTR"/>
    <property type="match status" value="2"/>
</dbReference>
<dbReference type="InterPro" id="IPR036390">
    <property type="entry name" value="WH_DNA-bd_sf"/>
</dbReference>
<dbReference type="AlphaFoldDB" id="A0A949K660"/>
<name>A0A949K660_9FIRM</name>
<organism evidence="5 6">
    <name type="scientific">Diplocloster agilis</name>
    <dbReference type="NCBI Taxonomy" id="2850323"/>
    <lineage>
        <taxon>Bacteria</taxon>
        <taxon>Bacillati</taxon>
        <taxon>Bacillota</taxon>
        <taxon>Clostridia</taxon>
        <taxon>Lachnospirales</taxon>
        <taxon>Lachnospiraceae</taxon>
        <taxon>Diplocloster</taxon>
    </lineage>
</organism>
<protein>
    <submittedName>
        <fullName evidence="5">GntR family transcriptional regulator</fullName>
    </submittedName>
</protein>
<dbReference type="InterPro" id="IPR000524">
    <property type="entry name" value="Tscrpt_reg_HTH_GntR"/>
</dbReference>
<evidence type="ECO:0000313" key="6">
    <source>
        <dbReference type="Proteomes" id="UP000712157"/>
    </source>
</evidence>
<proteinExistence type="predicted"/>
<dbReference type="SMART" id="SM00345">
    <property type="entry name" value="HTH_GNTR"/>
    <property type="match status" value="2"/>
</dbReference>
<evidence type="ECO:0000313" key="5">
    <source>
        <dbReference type="EMBL" id="MBU9738126.1"/>
    </source>
</evidence>
<dbReference type="PANTHER" id="PTHR43537">
    <property type="entry name" value="TRANSCRIPTIONAL REGULATOR, GNTR FAMILY"/>
    <property type="match status" value="1"/>
</dbReference>
<sequence>MKNDVIQYERTYHRLKNKIECGILPVGTRLPGRSVLCKEYNTSERTIRRALELLAQDGYLEITARKRPTVISAFAAPQGRALLNARKADATQVNDLIQTGRLLCYPIYLRGMRLCSGSDWETPEALFAHMDPEQPDEFWQLCNRLWRFFIARNENELLLRTVDSLGFQEKEPPQSSPEDRIRYCSHIKNLFQTVKSGGEPQETELEQIFGPYKRAAGQGEDRQFLQMVSPCPLLAKTDTLERRFSLVQERYSTVCLDLLGLIAIGRYQPGDRLPTHDRLQEIYGVSRDTTVKAVRMLQDWGVVTTAPRRGICVEMDLEGLKKIRISPESIACHVRRYLDSLELLSLTVERVASHAAVQARPEEVEQLRKDINRQWEQPYEHQLIPRTLLDFIAEHAGYHALQSIYRMLAWNLSIGRSIPKLISPDKNPQNILIYRQCMNAADLLKSGDAERFAMAAVNVFEQIRRLIMEECRRLGYWDAAMLVYDGKSLWR</sequence>
<reference evidence="5" key="1">
    <citation type="submission" date="2021-06" db="EMBL/GenBank/DDBJ databases">
        <title>Description of novel taxa of the family Lachnospiraceae.</title>
        <authorList>
            <person name="Chaplin A.V."/>
            <person name="Sokolova S.R."/>
            <person name="Pikina A.P."/>
            <person name="Korzhanova M."/>
            <person name="Belova V."/>
            <person name="Korostin D."/>
            <person name="Efimov B.A."/>
        </authorList>
    </citation>
    <scope>NUCLEOTIDE SEQUENCE</scope>
    <source>
        <strain evidence="5">ASD5720</strain>
    </source>
</reference>
<evidence type="ECO:0000256" key="2">
    <source>
        <dbReference type="ARBA" id="ARBA00023125"/>
    </source>
</evidence>
<dbReference type="PANTHER" id="PTHR43537:SF24">
    <property type="entry name" value="GLUCONATE OPERON TRANSCRIPTIONAL REPRESSOR"/>
    <property type="match status" value="1"/>
</dbReference>
<feature type="domain" description="HTH gntR-type" evidence="4">
    <location>
        <begin position="5"/>
        <end position="74"/>
    </location>
</feature>
<keyword evidence="2" id="KW-0238">DNA-binding</keyword>
<dbReference type="GO" id="GO:0003700">
    <property type="term" value="F:DNA-binding transcription factor activity"/>
    <property type="evidence" value="ECO:0007669"/>
    <property type="project" value="InterPro"/>
</dbReference>
<dbReference type="EMBL" id="JAHQCW010000029">
    <property type="protein sequence ID" value="MBU9738126.1"/>
    <property type="molecule type" value="Genomic_DNA"/>
</dbReference>
<keyword evidence="3" id="KW-0804">Transcription</keyword>
<evidence type="ECO:0000256" key="3">
    <source>
        <dbReference type="ARBA" id="ARBA00023163"/>
    </source>
</evidence>